<evidence type="ECO:0000256" key="3">
    <source>
        <dbReference type="ARBA" id="ARBA00022692"/>
    </source>
</evidence>
<protein>
    <recommendedName>
        <fullName evidence="9">EamA domain-containing protein</fullName>
    </recommendedName>
</protein>
<dbReference type="InterPro" id="IPR037185">
    <property type="entry name" value="EmrE-like"/>
</dbReference>
<evidence type="ECO:0000256" key="4">
    <source>
        <dbReference type="ARBA" id="ARBA00022989"/>
    </source>
</evidence>
<keyword evidence="4 6" id="KW-1133">Transmembrane helix</keyword>
<dbReference type="PANTHER" id="PTHR28668">
    <property type="entry name" value="TRANSMEMBRANE PROTEIN 234"/>
    <property type="match status" value="1"/>
</dbReference>
<name>A0A058Z9G4_FONAL</name>
<dbReference type="Pfam" id="PF10639">
    <property type="entry name" value="TMEM234"/>
    <property type="match status" value="1"/>
</dbReference>
<evidence type="ECO:0000256" key="5">
    <source>
        <dbReference type="ARBA" id="ARBA00023136"/>
    </source>
</evidence>
<dbReference type="RefSeq" id="XP_009494072.1">
    <property type="nucleotide sequence ID" value="XM_009495797.1"/>
</dbReference>
<evidence type="ECO:0000256" key="6">
    <source>
        <dbReference type="SAM" id="Phobius"/>
    </source>
</evidence>
<evidence type="ECO:0000313" key="8">
    <source>
        <dbReference type="Proteomes" id="UP000030693"/>
    </source>
</evidence>
<dbReference type="GeneID" id="20526621"/>
<comment type="similarity">
    <text evidence="2">Belongs to the TMEM234 family.</text>
</comment>
<keyword evidence="5 6" id="KW-0472">Membrane</keyword>
<sequence>MMDRLTGLSSSQAGGLVLVALLWGSTTPLMRRASALGPDARPHKHQPRGVAAAAQSLVRYLPIGVNLSGSALFARLLRDTPASQAGLIANSLALVVTTCVARLLGEREADRRLVNIGMLLVIVGVAICMTSI</sequence>
<dbReference type="AlphaFoldDB" id="A0A058Z9G4"/>
<accession>A0A058Z9G4</accession>
<keyword evidence="8" id="KW-1185">Reference proteome</keyword>
<evidence type="ECO:0000256" key="1">
    <source>
        <dbReference type="ARBA" id="ARBA00004141"/>
    </source>
</evidence>
<proteinExistence type="inferred from homology"/>
<organism evidence="7">
    <name type="scientific">Fonticula alba</name>
    <name type="common">Slime mold</name>
    <dbReference type="NCBI Taxonomy" id="691883"/>
    <lineage>
        <taxon>Eukaryota</taxon>
        <taxon>Rotosphaerida</taxon>
        <taxon>Fonticulaceae</taxon>
        <taxon>Fonticula</taxon>
    </lineage>
</organism>
<gene>
    <name evidence="7" type="ORF">H696_01896</name>
</gene>
<comment type="subcellular location">
    <subcellularLocation>
        <location evidence="1">Membrane</location>
        <topology evidence="1">Multi-pass membrane protein</topology>
    </subcellularLocation>
</comment>
<dbReference type="PANTHER" id="PTHR28668:SF1">
    <property type="entry name" value="TRANSMEMBRANE PROTEIN 234"/>
    <property type="match status" value="1"/>
</dbReference>
<dbReference type="SUPFAM" id="SSF103481">
    <property type="entry name" value="Multidrug resistance efflux transporter EmrE"/>
    <property type="match status" value="1"/>
</dbReference>
<feature type="transmembrane region" description="Helical" evidence="6">
    <location>
        <begin position="85"/>
        <end position="105"/>
    </location>
</feature>
<reference evidence="7" key="1">
    <citation type="submission" date="2013-04" db="EMBL/GenBank/DDBJ databases">
        <title>The Genome Sequence of Fonticula alba ATCC 38817.</title>
        <authorList>
            <consortium name="The Broad Institute Genomics Platform"/>
            <person name="Russ C."/>
            <person name="Cuomo C."/>
            <person name="Burger G."/>
            <person name="Gray M.W."/>
            <person name="Holland P.W.H."/>
            <person name="King N."/>
            <person name="Lang F.B.F."/>
            <person name="Roger A.J."/>
            <person name="Ruiz-Trillo I."/>
            <person name="Brown M."/>
            <person name="Walker B."/>
            <person name="Young S."/>
            <person name="Zeng Q."/>
            <person name="Gargeya S."/>
            <person name="Fitzgerald M."/>
            <person name="Haas B."/>
            <person name="Abouelleil A."/>
            <person name="Allen A.W."/>
            <person name="Alvarado L."/>
            <person name="Arachchi H.M."/>
            <person name="Berlin A.M."/>
            <person name="Chapman S.B."/>
            <person name="Gainer-Dewar J."/>
            <person name="Goldberg J."/>
            <person name="Griggs A."/>
            <person name="Gujja S."/>
            <person name="Hansen M."/>
            <person name="Howarth C."/>
            <person name="Imamovic A."/>
            <person name="Ireland A."/>
            <person name="Larimer J."/>
            <person name="McCowan C."/>
            <person name="Murphy C."/>
            <person name="Pearson M."/>
            <person name="Poon T.W."/>
            <person name="Priest M."/>
            <person name="Roberts A."/>
            <person name="Saif S."/>
            <person name="Shea T."/>
            <person name="Sisk P."/>
            <person name="Sykes S."/>
            <person name="Wortman J."/>
            <person name="Nusbaum C."/>
            <person name="Birren B."/>
        </authorList>
    </citation>
    <scope>NUCLEOTIDE SEQUENCE [LARGE SCALE GENOMIC DNA]</scope>
    <source>
        <strain evidence="7">ATCC 38817</strain>
    </source>
</reference>
<dbReference type="GO" id="GO:0016020">
    <property type="term" value="C:membrane"/>
    <property type="evidence" value="ECO:0007669"/>
    <property type="project" value="UniProtKB-SubCell"/>
</dbReference>
<evidence type="ECO:0000256" key="2">
    <source>
        <dbReference type="ARBA" id="ARBA00005977"/>
    </source>
</evidence>
<evidence type="ECO:0000313" key="7">
    <source>
        <dbReference type="EMBL" id="KCV70949.1"/>
    </source>
</evidence>
<dbReference type="InterPro" id="IPR018908">
    <property type="entry name" value="TMEM234"/>
</dbReference>
<feature type="transmembrane region" description="Helical" evidence="6">
    <location>
        <begin position="111"/>
        <end position="130"/>
    </location>
</feature>
<dbReference type="Proteomes" id="UP000030693">
    <property type="component" value="Unassembled WGS sequence"/>
</dbReference>
<dbReference type="OrthoDB" id="43458at2759"/>
<evidence type="ECO:0008006" key="9">
    <source>
        <dbReference type="Google" id="ProtNLM"/>
    </source>
</evidence>
<keyword evidence="3 6" id="KW-0812">Transmembrane</keyword>
<dbReference type="EMBL" id="KB932203">
    <property type="protein sequence ID" value="KCV70949.1"/>
    <property type="molecule type" value="Genomic_DNA"/>
</dbReference>